<gene>
    <name evidence="6" type="ORF">H8Z83_14270</name>
</gene>
<evidence type="ECO:0000313" key="6">
    <source>
        <dbReference type="EMBL" id="MBC5771461.1"/>
    </source>
</evidence>
<comment type="caution">
    <text evidence="6">The sequence shown here is derived from an EMBL/GenBank/DDBJ whole genome shotgun (WGS) entry which is preliminary data.</text>
</comment>
<organism evidence="6 7">
    <name type="scientific">Dysosmobacter segnis</name>
    <dbReference type="NCBI Taxonomy" id="2763042"/>
    <lineage>
        <taxon>Bacteria</taxon>
        <taxon>Bacillati</taxon>
        <taxon>Bacillota</taxon>
        <taxon>Clostridia</taxon>
        <taxon>Eubacteriales</taxon>
        <taxon>Oscillospiraceae</taxon>
        <taxon>Dysosmobacter</taxon>
    </lineage>
</organism>
<dbReference type="InterPro" id="IPR037523">
    <property type="entry name" value="VOC_core"/>
</dbReference>
<dbReference type="Gene3D" id="3.10.180.10">
    <property type="entry name" value="2,3-Dihydroxybiphenyl 1,2-Dioxygenase, domain 1"/>
    <property type="match status" value="1"/>
</dbReference>
<accession>A0A923MKN6</accession>
<protein>
    <recommendedName>
        <fullName evidence="2">Aldoketomutase</fullName>
    </recommendedName>
    <alternativeName>
        <fullName evidence="1">Ketone-aldehyde mutase</fullName>
    </alternativeName>
    <alternativeName>
        <fullName evidence="3">Methylglyoxalase</fullName>
    </alternativeName>
    <alternativeName>
        <fullName evidence="4">S-D-lactoylglutathione methylglyoxal lyase</fullName>
    </alternativeName>
</protein>
<dbReference type="SUPFAM" id="SSF54593">
    <property type="entry name" value="Glyoxalase/Bleomycin resistance protein/Dihydroxybiphenyl dioxygenase"/>
    <property type="match status" value="1"/>
</dbReference>
<evidence type="ECO:0000256" key="1">
    <source>
        <dbReference type="ARBA" id="ARBA00030291"/>
    </source>
</evidence>
<dbReference type="PANTHER" id="PTHR46036">
    <property type="entry name" value="LACTOYLGLUTATHIONE LYASE"/>
    <property type="match status" value="1"/>
</dbReference>
<evidence type="ECO:0000313" key="7">
    <source>
        <dbReference type="Proteomes" id="UP000620327"/>
    </source>
</evidence>
<dbReference type="PROSITE" id="PS51819">
    <property type="entry name" value="VOC"/>
    <property type="match status" value="1"/>
</dbReference>
<dbReference type="GO" id="GO:0019243">
    <property type="term" value="P:methylglyoxal catabolic process to D-lactate via S-lactoyl-glutathione"/>
    <property type="evidence" value="ECO:0007669"/>
    <property type="project" value="TreeGrafter"/>
</dbReference>
<name>A0A923MKN6_9FIRM</name>
<dbReference type="PANTHER" id="PTHR46036:SF5">
    <property type="entry name" value="LACTOYLGLUTATHIONE LYASE"/>
    <property type="match status" value="1"/>
</dbReference>
<dbReference type="InterPro" id="IPR004360">
    <property type="entry name" value="Glyas_Fos-R_dOase_dom"/>
</dbReference>
<evidence type="ECO:0000256" key="3">
    <source>
        <dbReference type="ARBA" id="ARBA00032460"/>
    </source>
</evidence>
<evidence type="ECO:0000259" key="5">
    <source>
        <dbReference type="PROSITE" id="PS51819"/>
    </source>
</evidence>
<dbReference type="GO" id="GO:0004462">
    <property type="term" value="F:lactoylglutathione lyase activity"/>
    <property type="evidence" value="ECO:0007669"/>
    <property type="project" value="TreeGrafter"/>
</dbReference>
<dbReference type="InterPro" id="IPR029068">
    <property type="entry name" value="Glyas_Bleomycin-R_OHBP_Dase"/>
</dbReference>
<proteinExistence type="predicted"/>
<dbReference type="GO" id="GO:0005737">
    <property type="term" value="C:cytoplasm"/>
    <property type="evidence" value="ECO:0007669"/>
    <property type="project" value="TreeGrafter"/>
</dbReference>
<dbReference type="Proteomes" id="UP000620327">
    <property type="component" value="Unassembled WGS sequence"/>
</dbReference>
<evidence type="ECO:0000256" key="2">
    <source>
        <dbReference type="ARBA" id="ARBA00030892"/>
    </source>
</evidence>
<evidence type="ECO:0000256" key="4">
    <source>
        <dbReference type="ARBA" id="ARBA00033298"/>
    </source>
</evidence>
<sequence>MFAFNHFNFNVTDLNRSIAFYHDALGLEPVRRKEAADGSFILTFLGDGKTEFQLELTWLRDHPQKYDLGECEFHLALAVEDMEKAHALHEKLGCICYENPAMGIYFISDPDGYWIEIIPTK</sequence>
<reference evidence="6" key="1">
    <citation type="submission" date="2020-08" db="EMBL/GenBank/DDBJ databases">
        <title>Genome public.</title>
        <authorList>
            <person name="Liu C."/>
            <person name="Sun Q."/>
        </authorList>
    </citation>
    <scope>NUCLEOTIDE SEQUENCE</scope>
    <source>
        <strain evidence="6">BX15</strain>
    </source>
</reference>
<dbReference type="EMBL" id="JACOQI010000017">
    <property type="protein sequence ID" value="MBC5771461.1"/>
    <property type="molecule type" value="Genomic_DNA"/>
</dbReference>
<dbReference type="Pfam" id="PF00903">
    <property type="entry name" value="Glyoxalase"/>
    <property type="match status" value="1"/>
</dbReference>
<dbReference type="AlphaFoldDB" id="A0A923MKN6"/>
<feature type="domain" description="VOC" evidence="5">
    <location>
        <begin position="3"/>
        <end position="120"/>
    </location>
</feature>
<dbReference type="RefSeq" id="WP_187015656.1">
    <property type="nucleotide sequence ID" value="NZ_JACOQI010000017.1"/>
</dbReference>
<keyword evidence="7" id="KW-1185">Reference proteome</keyword>